<dbReference type="OrthoDB" id="9770793at2"/>
<sequence length="331" mass="37369">MQTFPTIAEDFRANSLENVHQGSICIVDENKQVIYEKGLIDYPLYFRSAMKPIQAIPVFSTDIVNKYQLTKEEAALFTASQRGEEYHQKGLENLLGKLDIPEDLLICGKSYPLNEEPKQKYIWNHKPKRRLLHNCSGKHLGFLAYAREKGYDLHTYGQLEHPLQQEILNHVKELSEIPQDKIITGIDGCGVPVHGIPLRNMAISYLKFVAPEQIPHRETANAVTKIGEVMNAHPEIVASHHFICTALLEDNNIIAKGGAQGVYCLALKEEKISIALKVLSGTELIWPLLVAEILTKLNYKNQDTIKRLLRLRSNNILNDSGVPVGETKIYL</sequence>
<reference evidence="2" key="1">
    <citation type="submission" date="2016-10" db="EMBL/GenBank/DDBJ databases">
        <authorList>
            <person name="Varghese N."/>
            <person name="Submissions S."/>
        </authorList>
    </citation>
    <scope>NUCLEOTIDE SEQUENCE [LARGE SCALE GENOMIC DNA]</scope>
    <source>
        <strain evidence="2">CGMCC 1.6199</strain>
    </source>
</reference>
<organism evidence="1 2">
    <name type="scientific">Sediminibacillus halophilus</name>
    <dbReference type="NCBI Taxonomy" id="482461"/>
    <lineage>
        <taxon>Bacteria</taxon>
        <taxon>Bacillati</taxon>
        <taxon>Bacillota</taxon>
        <taxon>Bacilli</taxon>
        <taxon>Bacillales</taxon>
        <taxon>Bacillaceae</taxon>
        <taxon>Sediminibacillus</taxon>
    </lineage>
</organism>
<keyword evidence="2" id="KW-1185">Reference proteome</keyword>
<proteinExistence type="predicted"/>
<gene>
    <name evidence="1" type="ORF">SAMN05216244_2930</name>
</gene>
<accession>A0A1G9U9N0</accession>
<dbReference type="RefSeq" id="WP_074599997.1">
    <property type="nucleotide sequence ID" value="NZ_FNHF01000003.1"/>
</dbReference>
<dbReference type="Pfam" id="PF06089">
    <property type="entry name" value="Asparaginase_II"/>
    <property type="match status" value="1"/>
</dbReference>
<dbReference type="PANTHER" id="PTHR42110">
    <property type="entry name" value="L-ASPARAGINASE, PUTATIVE (AFU_ORTHOLOGUE AFUA_3G11890)-RELATED"/>
    <property type="match status" value="1"/>
</dbReference>
<dbReference type="STRING" id="482461.SAMN05216244_2930"/>
<name>A0A1G9U9N0_9BACI</name>
<dbReference type="PANTHER" id="PTHR42110:SF1">
    <property type="entry name" value="L-ASPARAGINASE, PUTATIVE (AFU_ORTHOLOGUE AFUA_3G11890)-RELATED"/>
    <property type="match status" value="1"/>
</dbReference>
<dbReference type="InterPro" id="IPR010349">
    <property type="entry name" value="Asparaginase_II"/>
</dbReference>
<evidence type="ECO:0000313" key="1">
    <source>
        <dbReference type="EMBL" id="SDM56677.1"/>
    </source>
</evidence>
<dbReference type="AlphaFoldDB" id="A0A1G9U9N0"/>
<dbReference type="Proteomes" id="UP000182347">
    <property type="component" value="Unassembled WGS sequence"/>
</dbReference>
<evidence type="ECO:0000313" key="2">
    <source>
        <dbReference type="Proteomes" id="UP000182347"/>
    </source>
</evidence>
<dbReference type="EMBL" id="FNHF01000003">
    <property type="protein sequence ID" value="SDM56677.1"/>
    <property type="molecule type" value="Genomic_DNA"/>
</dbReference>
<protein>
    <submittedName>
        <fullName evidence="1">Asparaginase</fullName>
    </submittedName>
</protein>